<dbReference type="Pfam" id="PF03176">
    <property type="entry name" value="MMPL"/>
    <property type="match status" value="2"/>
</dbReference>
<evidence type="ECO:0000259" key="7">
    <source>
        <dbReference type="PROSITE" id="PS50156"/>
    </source>
</evidence>
<dbReference type="InterPro" id="IPR000731">
    <property type="entry name" value="SSD"/>
</dbReference>
<feature type="domain" description="SSD" evidence="7">
    <location>
        <begin position="719"/>
        <end position="877"/>
    </location>
</feature>
<dbReference type="InterPro" id="IPR004869">
    <property type="entry name" value="MMPL_dom"/>
</dbReference>
<feature type="transmembrane region" description="Helical" evidence="6">
    <location>
        <begin position="749"/>
        <end position="768"/>
    </location>
</feature>
<organism evidence="8 9">
    <name type="scientific">Oceanotoga teriensis</name>
    <dbReference type="NCBI Taxonomy" id="515440"/>
    <lineage>
        <taxon>Bacteria</taxon>
        <taxon>Thermotogati</taxon>
        <taxon>Thermotogota</taxon>
        <taxon>Thermotogae</taxon>
        <taxon>Petrotogales</taxon>
        <taxon>Petrotogaceae</taxon>
        <taxon>Oceanotoga</taxon>
    </lineage>
</organism>
<gene>
    <name evidence="8" type="ORF">C7380_11642</name>
</gene>
<dbReference type="Gene3D" id="1.20.1640.10">
    <property type="entry name" value="Multidrug efflux transporter AcrB transmembrane domain"/>
    <property type="match status" value="2"/>
</dbReference>
<comment type="caution">
    <text evidence="8">The sequence shown here is derived from an EMBL/GenBank/DDBJ whole genome shotgun (WGS) entry which is preliminary data.</text>
</comment>
<dbReference type="Proteomes" id="UP000245921">
    <property type="component" value="Unassembled WGS sequence"/>
</dbReference>
<dbReference type="EMBL" id="QGGI01000016">
    <property type="protein sequence ID" value="PWJ89029.1"/>
    <property type="molecule type" value="Genomic_DNA"/>
</dbReference>
<evidence type="ECO:0000313" key="8">
    <source>
        <dbReference type="EMBL" id="PWJ89029.1"/>
    </source>
</evidence>
<dbReference type="InterPro" id="IPR001036">
    <property type="entry name" value="Acrflvin-R"/>
</dbReference>
<evidence type="ECO:0000256" key="4">
    <source>
        <dbReference type="ARBA" id="ARBA00022989"/>
    </source>
</evidence>
<feature type="transmembrane region" description="Helical" evidence="6">
    <location>
        <begin position="774"/>
        <end position="796"/>
    </location>
</feature>
<evidence type="ECO:0000256" key="5">
    <source>
        <dbReference type="ARBA" id="ARBA00023136"/>
    </source>
</evidence>
<dbReference type="PANTHER" id="PTHR33406">
    <property type="entry name" value="MEMBRANE PROTEIN MJ1562-RELATED"/>
    <property type="match status" value="1"/>
</dbReference>
<feature type="transmembrane region" description="Helical" evidence="6">
    <location>
        <begin position="816"/>
        <end position="839"/>
    </location>
</feature>
<comment type="subcellular location">
    <subcellularLocation>
        <location evidence="1">Cell membrane</location>
        <topology evidence="1">Multi-pass membrane protein</topology>
    </subcellularLocation>
</comment>
<feature type="domain" description="SSD" evidence="7">
    <location>
        <begin position="232"/>
        <end position="354"/>
    </location>
</feature>
<proteinExistence type="predicted"/>
<feature type="transmembrane region" description="Helical" evidence="6">
    <location>
        <begin position="329"/>
        <end position="355"/>
    </location>
</feature>
<dbReference type="PROSITE" id="PS50156">
    <property type="entry name" value="SSD"/>
    <property type="match status" value="2"/>
</dbReference>
<evidence type="ECO:0000256" key="3">
    <source>
        <dbReference type="ARBA" id="ARBA00022692"/>
    </source>
</evidence>
<evidence type="ECO:0000256" key="1">
    <source>
        <dbReference type="ARBA" id="ARBA00004651"/>
    </source>
</evidence>
<keyword evidence="4 6" id="KW-1133">Transmembrane helix</keyword>
<sequence length="894" mass="102637">MKNKVLSILSIVLIVLITIFLGYQLTDITVKEDMLSYLSENDPEVIKYNEVTKKFGKKDFLIVGVELDNIYSKLYDIELITKELQKLKEVKSVNSLTNVIRIKSEKNGIEVGSLTEMYDLSDKTLDLEDEILSDDILKENFISKDGKAVLFTLEINTKDKDYDFYSLKKNIEKIFLNYNYDDIYYSGLIFMNEEMAKMSVEDILRIFPFALILIISVLYFMFRSFTGIFIPIITVLISVVWVMGTMVLSFNTLTSITLMVPTILIGIGVDYSIHFFNRYNEDISKGFNVESSIKETYKSILKPIFLTTITTIIGVLSLVTAGIKPISQLAIMASVGITYAFMISLIFGPALIFLIRPKKKKILNEKGHNEFLKKYTKLVLKNKKLIILSIIILITIFTIQIPKLEAKMDLELYLPKNSDSIKGSDYIENNFGGNNYITLYLKGDKENMYQDFYYNRVMRNIKEYIQKFEKVDSSRGFSDLVSNWMKSYDGIEYIPADNSAMSQIFLFLKGSDSLRQIAILDSSESIMEFKMGTSDVDLVYNLSQKAQNFMKDNIIYSYDVIPFNKEDYRSIEGFENELKFFVLSRHGNYEEIILNTLLDAKDKDVLEILKSLNQEDMLNRFNEFLESYDENKVNMNTFISMIEKNDDYIQNYLYQSEKELKAKYVYEKLLQNKEKINIEEKDLKELSFYVNDILVPISGDTNKLDINLTGNSIVTANLNKIMIDSQLLSLFIALILVTIAFMIIMKSFIFGLIAMIPLGITLIMNFGFIKFVGFYLNAATITIASIVIGLGIDYIIHYLSRFSEEYIKTHDKYKSIINASSTTGNAIFSAALTTIFGFLPLSFAKVGFMAQFGAITAFNIFIAFIMTLTIFPIILNILPDKFYKKNFLKNKGAE</sequence>
<evidence type="ECO:0000313" key="9">
    <source>
        <dbReference type="Proteomes" id="UP000245921"/>
    </source>
</evidence>
<feature type="transmembrane region" description="Helical" evidence="6">
    <location>
        <begin position="851"/>
        <end position="878"/>
    </location>
</feature>
<feature type="transmembrane region" description="Helical" evidence="6">
    <location>
        <begin position="228"/>
        <end position="250"/>
    </location>
</feature>
<dbReference type="GO" id="GO:0022857">
    <property type="term" value="F:transmembrane transporter activity"/>
    <property type="evidence" value="ECO:0007669"/>
    <property type="project" value="InterPro"/>
</dbReference>
<accession>A0AA45C5M4</accession>
<name>A0AA45C5M4_9BACT</name>
<feature type="transmembrane region" description="Helical" evidence="6">
    <location>
        <begin position="6"/>
        <end position="25"/>
    </location>
</feature>
<protein>
    <recommendedName>
        <fullName evidence="7">SSD domain-containing protein</fullName>
    </recommendedName>
</protein>
<feature type="transmembrane region" description="Helical" evidence="6">
    <location>
        <begin position="385"/>
        <end position="402"/>
    </location>
</feature>
<keyword evidence="2" id="KW-1003">Cell membrane</keyword>
<evidence type="ECO:0000256" key="6">
    <source>
        <dbReference type="SAM" id="Phobius"/>
    </source>
</evidence>
<dbReference type="PANTHER" id="PTHR33406:SF13">
    <property type="entry name" value="MEMBRANE PROTEIN YDFJ"/>
    <property type="match status" value="1"/>
</dbReference>
<feature type="transmembrane region" description="Helical" evidence="6">
    <location>
        <begin position="727"/>
        <end position="744"/>
    </location>
</feature>
<dbReference type="PRINTS" id="PR00702">
    <property type="entry name" value="ACRIFLAVINRP"/>
</dbReference>
<feature type="transmembrane region" description="Helical" evidence="6">
    <location>
        <begin position="203"/>
        <end position="222"/>
    </location>
</feature>
<evidence type="ECO:0000256" key="2">
    <source>
        <dbReference type="ARBA" id="ARBA00022475"/>
    </source>
</evidence>
<dbReference type="SUPFAM" id="SSF82866">
    <property type="entry name" value="Multidrug efflux transporter AcrB transmembrane domain"/>
    <property type="match status" value="2"/>
</dbReference>
<reference evidence="8 9" key="1">
    <citation type="submission" date="2018-05" db="EMBL/GenBank/DDBJ databases">
        <title>Genomic Encyclopedia of Type Strains, Phase IV (KMG-IV): sequencing the most valuable type-strain genomes for metagenomic binning, comparative biology and taxonomic classification.</title>
        <authorList>
            <person name="Goeker M."/>
        </authorList>
    </citation>
    <scope>NUCLEOTIDE SEQUENCE [LARGE SCALE GENOMIC DNA]</scope>
    <source>
        <strain evidence="8 9">DSM 24906</strain>
    </source>
</reference>
<keyword evidence="9" id="KW-1185">Reference proteome</keyword>
<dbReference type="RefSeq" id="WP_109605657.1">
    <property type="nucleotide sequence ID" value="NZ_QGGI01000016.1"/>
</dbReference>
<dbReference type="GO" id="GO:0005886">
    <property type="term" value="C:plasma membrane"/>
    <property type="evidence" value="ECO:0007669"/>
    <property type="project" value="UniProtKB-SubCell"/>
</dbReference>
<keyword evidence="3 6" id="KW-0812">Transmembrane</keyword>
<dbReference type="InterPro" id="IPR050545">
    <property type="entry name" value="Mycobact_MmpL"/>
</dbReference>
<keyword evidence="5 6" id="KW-0472">Membrane</keyword>
<dbReference type="AlphaFoldDB" id="A0AA45C5M4"/>
<feature type="transmembrane region" description="Helical" evidence="6">
    <location>
        <begin position="304"/>
        <end position="323"/>
    </location>
</feature>